<dbReference type="Proteomes" id="UP000620133">
    <property type="component" value="Chromosome"/>
</dbReference>
<dbReference type="Gene3D" id="3.40.109.10">
    <property type="entry name" value="NADH Oxidase"/>
    <property type="match status" value="1"/>
</dbReference>
<dbReference type="PANTHER" id="PTHR43673:SF2">
    <property type="entry name" value="NITROREDUCTASE"/>
    <property type="match status" value="1"/>
</dbReference>
<keyword evidence="8" id="KW-1185">Reference proteome</keyword>
<dbReference type="AlphaFoldDB" id="A0A7U9TI07"/>
<dbReference type="RefSeq" id="WP_176239553.1">
    <property type="nucleotide sequence ID" value="NZ_AP024412.1"/>
</dbReference>
<accession>A0A7U9TI07</accession>
<sequence>MKKIKKVIKGIIPKPISAYISKRNELTILKKMVKQWIKRFMLYGFGGGLNTEGFIQLEAQIIKAYHSIEKGLAHTEIRLPFGKTAANNLSQLLIKYNLKLYSKKEFCYTTAISVLKQYFKVHDDANVNIDDIKIKFKELDLSTESNLGGTDIYNKDAIYSSIKKDFKVFSNSRRSVREFSDKKVDTDDIMAAIDLARNTPSACNRQGWIVRLIEDKTKMDIISDNQNGNTSFGDKLDKYLVITSNLEAFARPRERFQPFIDGGMYAMNLLYSLHYYGIATVPLSASLSLIQEKTIRNKLDIGDSEYIIMFIGLGNYADTFKVPKSSRKQANVKIL</sequence>
<reference evidence="7" key="1">
    <citation type="submission" date="2021-01" db="EMBL/GenBank/DDBJ databases">
        <title>Draft genome sequence of Acholeplasmataceae bacterium strain Mahy22.</title>
        <authorList>
            <person name="Watanabe M."/>
            <person name="Kojima H."/>
            <person name="Fukui M."/>
        </authorList>
    </citation>
    <scope>NUCLEOTIDE SEQUENCE</scope>
    <source>
        <strain evidence="7">Mahy22</strain>
    </source>
</reference>
<evidence type="ECO:0000256" key="4">
    <source>
        <dbReference type="ARBA" id="ARBA00022643"/>
    </source>
</evidence>
<dbReference type="InterPro" id="IPR029479">
    <property type="entry name" value="Nitroreductase"/>
</dbReference>
<evidence type="ECO:0000259" key="6">
    <source>
        <dbReference type="Pfam" id="PF00881"/>
    </source>
</evidence>
<organism evidence="7 8">
    <name type="scientific">Mariniplasma anaerobium</name>
    <dbReference type="NCBI Taxonomy" id="2735436"/>
    <lineage>
        <taxon>Bacteria</taxon>
        <taxon>Bacillati</taxon>
        <taxon>Mycoplasmatota</taxon>
        <taxon>Mollicutes</taxon>
        <taxon>Acholeplasmatales</taxon>
        <taxon>Acholeplasmataceae</taxon>
        <taxon>Mariniplasma</taxon>
    </lineage>
</organism>
<proteinExistence type="inferred from homology"/>
<gene>
    <name evidence="7" type="ORF">MPAN_009820</name>
</gene>
<evidence type="ECO:0000256" key="2">
    <source>
        <dbReference type="ARBA" id="ARBA00007118"/>
    </source>
</evidence>
<dbReference type="KEGG" id="manr:MPAN_009820"/>
<comment type="similarity">
    <text evidence="2">Belongs to the nitroreductase family.</text>
</comment>
<dbReference type="PANTHER" id="PTHR43673">
    <property type="entry name" value="NAD(P)H NITROREDUCTASE YDGI-RELATED"/>
    <property type="match status" value="1"/>
</dbReference>
<evidence type="ECO:0000256" key="3">
    <source>
        <dbReference type="ARBA" id="ARBA00022630"/>
    </source>
</evidence>
<keyword evidence="3" id="KW-0285">Flavoprotein</keyword>
<protein>
    <recommendedName>
        <fullName evidence="6">Nitroreductase domain-containing protein</fullName>
    </recommendedName>
</protein>
<feature type="domain" description="Nitroreductase" evidence="6">
    <location>
        <begin position="172"/>
        <end position="314"/>
    </location>
</feature>
<evidence type="ECO:0000313" key="8">
    <source>
        <dbReference type="Proteomes" id="UP000620133"/>
    </source>
</evidence>
<dbReference type="InterPro" id="IPR000415">
    <property type="entry name" value="Nitroreductase-like"/>
</dbReference>
<dbReference type="SUPFAM" id="SSF55469">
    <property type="entry name" value="FMN-dependent nitroreductase-like"/>
    <property type="match status" value="1"/>
</dbReference>
<evidence type="ECO:0000256" key="5">
    <source>
        <dbReference type="ARBA" id="ARBA00023002"/>
    </source>
</evidence>
<dbReference type="EMBL" id="AP024412">
    <property type="protein sequence ID" value="BCR36089.1"/>
    <property type="molecule type" value="Genomic_DNA"/>
</dbReference>
<keyword evidence="4" id="KW-0288">FMN</keyword>
<keyword evidence="5" id="KW-0560">Oxidoreductase</keyword>
<evidence type="ECO:0000313" key="7">
    <source>
        <dbReference type="EMBL" id="BCR36089.1"/>
    </source>
</evidence>
<evidence type="ECO:0000256" key="1">
    <source>
        <dbReference type="ARBA" id="ARBA00001917"/>
    </source>
</evidence>
<dbReference type="Pfam" id="PF00881">
    <property type="entry name" value="Nitroreductase"/>
    <property type="match status" value="1"/>
</dbReference>
<comment type="cofactor">
    <cofactor evidence="1">
        <name>FMN</name>
        <dbReference type="ChEBI" id="CHEBI:58210"/>
    </cofactor>
</comment>
<name>A0A7U9TI07_9MOLU</name>
<dbReference type="GO" id="GO:0016491">
    <property type="term" value="F:oxidoreductase activity"/>
    <property type="evidence" value="ECO:0007669"/>
    <property type="project" value="UniProtKB-KW"/>
</dbReference>